<keyword evidence="2" id="KW-1185">Reference proteome</keyword>
<organism evidence="1 2">
    <name type="scientific">Paraburkholderia aspalathi</name>
    <dbReference type="NCBI Taxonomy" id="1324617"/>
    <lineage>
        <taxon>Bacteria</taxon>
        <taxon>Pseudomonadati</taxon>
        <taxon>Pseudomonadota</taxon>
        <taxon>Betaproteobacteria</taxon>
        <taxon>Burkholderiales</taxon>
        <taxon>Burkholderiaceae</taxon>
        <taxon>Paraburkholderia</taxon>
    </lineage>
</organism>
<dbReference type="Proteomes" id="UP000674425">
    <property type="component" value="Unassembled WGS sequence"/>
</dbReference>
<proteinExistence type="predicted"/>
<evidence type="ECO:0000313" key="1">
    <source>
        <dbReference type="EMBL" id="CAE6784338.1"/>
    </source>
</evidence>
<reference evidence="1 2" key="1">
    <citation type="submission" date="2021-02" db="EMBL/GenBank/DDBJ databases">
        <authorList>
            <person name="Vanwijnsberghe S."/>
        </authorList>
    </citation>
    <scope>NUCLEOTIDE SEQUENCE [LARGE SCALE GENOMIC DNA]</scope>
    <source>
        <strain evidence="1 2">R-69658</strain>
    </source>
</reference>
<evidence type="ECO:0000313" key="2">
    <source>
        <dbReference type="Proteomes" id="UP000674425"/>
    </source>
</evidence>
<protein>
    <submittedName>
        <fullName evidence="1">Uncharacterized protein</fullName>
    </submittedName>
</protein>
<comment type="caution">
    <text evidence="1">The sequence shown here is derived from an EMBL/GenBank/DDBJ whole genome shotgun (WGS) entry which is preliminary data.</text>
</comment>
<sequence>MATPAAAPLVLPFDPASLPMEKRRAYLRVLWHADIDPFVFVGMAHRLGYVLGCRWDCEAGMPVLAPTLTTLH</sequence>
<gene>
    <name evidence="1" type="ORF">R69658_04222</name>
</gene>
<dbReference type="RefSeq" id="WP_200620092.1">
    <property type="nucleotide sequence ID" value="NZ_CAJNAU010000041.1"/>
</dbReference>
<name>A0ABM8S1R0_9BURK</name>
<dbReference type="EMBL" id="CAJNAU010000041">
    <property type="protein sequence ID" value="CAE6784338.1"/>
    <property type="molecule type" value="Genomic_DNA"/>
</dbReference>
<accession>A0ABM8S1R0</accession>